<dbReference type="AlphaFoldDB" id="A0A5R9GJI5"/>
<dbReference type="InterPro" id="IPR017853">
    <property type="entry name" value="GH"/>
</dbReference>
<sequence length="393" mass="45293">MGNGDFYGIWFLSRFSYESLHSEVYPLRLVRYDEGEGTDFHEKGFVGHMSEIADRQHAMIHSKSSFAGQRPFRRNEHPEAQWFGDGSMGLFVHWGLSSVSAKVDLSWGMIADTPWDTDPERKMMPEAYFALAERFRPRAYDPDAWLKAASDAGFRYAVLTTKHHDGFALWPSRHGDFHTGRFADAADYVRPYIEACRKYGLKVGLYYSPPDWYFQRHEMSFRFQSKGTPESPHYGLRHEPIDLAPPSAERIEAHKKHIRGQIEELLTNYGTIDLLWFDGGPEALSIEDIRAMQPSIVVNSRMHGYGDYETPERTMPERAPDGWWELCDIWPEGSGWGYTEPHRYQPTEWVLSRWAQVKALGGNYLINVAPNADGELPPEYYERIRELGAALRG</sequence>
<dbReference type="PANTHER" id="PTHR10030:SF37">
    <property type="entry name" value="ALPHA-L-FUCOSIDASE-RELATED"/>
    <property type="match status" value="1"/>
</dbReference>
<feature type="site" description="May be important for catalysis" evidence="7">
    <location>
        <position position="327"/>
    </location>
</feature>
<dbReference type="PANTHER" id="PTHR10030">
    <property type="entry name" value="ALPHA-L-FUCOSIDASE"/>
    <property type="match status" value="1"/>
</dbReference>
<accession>A0A5R9GJI5</accession>
<dbReference type="GO" id="GO:0006004">
    <property type="term" value="P:fucose metabolic process"/>
    <property type="evidence" value="ECO:0007669"/>
    <property type="project" value="InterPro"/>
</dbReference>
<comment type="function">
    <text evidence="1">Alpha-L-fucosidase is responsible for hydrolyzing the alpha-1,6-linked fucose joined to the reducing-end N-acetylglucosamine of the carbohydrate moieties of glycoproteins.</text>
</comment>
<dbReference type="Gene3D" id="3.20.20.80">
    <property type="entry name" value="Glycosidases"/>
    <property type="match status" value="1"/>
</dbReference>
<dbReference type="GO" id="GO:0016139">
    <property type="term" value="P:glycoside catabolic process"/>
    <property type="evidence" value="ECO:0007669"/>
    <property type="project" value="TreeGrafter"/>
</dbReference>
<evidence type="ECO:0000313" key="10">
    <source>
        <dbReference type="Proteomes" id="UP000309676"/>
    </source>
</evidence>
<dbReference type="GO" id="GO:0004560">
    <property type="term" value="F:alpha-L-fucosidase activity"/>
    <property type="evidence" value="ECO:0007669"/>
    <property type="project" value="InterPro"/>
</dbReference>
<dbReference type="SUPFAM" id="SSF51445">
    <property type="entry name" value="(Trans)glycosidases"/>
    <property type="match status" value="1"/>
</dbReference>
<dbReference type="PRINTS" id="PR00741">
    <property type="entry name" value="GLHYDRLASE29"/>
</dbReference>
<dbReference type="GO" id="GO:0005764">
    <property type="term" value="C:lysosome"/>
    <property type="evidence" value="ECO:0007669"/>
    <property type="project" value="TreeGrafter"/>
</dbReference>
<protein>
    <recommendedName>
        <fullName evidence="3">alpha-L-fucosidase</fullName>
        <ecNumber evidence="3">3.2.1.51</ecNumber>
    </recommendedName>
</protein>
<feature type="domain" description="Glycoside hydrolase family 29 N-terminal" evidence="8">
    <location>
        <begin position="75"/>
        <end position="390"/>
    </location>
</feature>
<dbReference type="EMBL" id="VCIW01000007">
    <property type="protein sequence ID" value="TLS51785.1"/>
    <property type="molecule type" value="Genomic_DNA"/>
</dbReference>
<dbReference type="Pfam" id="PF01120">
    <property type="entry name" value="Alpha_L_fucos"/>
    <property type="match status" value="1"/>
</dbReference>
<evidence type="ECO:0000256" key="7">
    <source>
        <dbReference type="PIRSR" id="PIRSR001092-1"/>
    </source>
</evidence>
<organism evidence="9 10">
    <name type="scientific">Paenibacillus antri</name>
    <dbReference type="NCBI Taxonomy" id="2582848"/>
    <lineage>
        <taxon>Bacteria</taxon>
        <taxon>Bacillati</taxon>
        <taxon>Bacillota</taxon>
        <taxon>Bacilli</taxon>
        <taxon>Bacillales</taxon>
        <taxon>Paenibacillaceae</taxon>
        <taxon>Paenibacillus</taxon>
    </lineage>
</organism>
<dbReference type="PIRSF" id="PIRSF001092">
    <property type="entry name" value="Alpha-L-fucosidase"/>
    <property type="match status" value="1"/>
</dbReference>
<keyword evidence="4" id="KW-0732">Signal</keyword>
<keyword evidence="6" id="KW-0326">Glycosidase</keyword>
<dbReference type="InterPro" id="IPR057739">
    <property type="entry name" value="Glyco_hydro_29_N"/>
</dbReference>
<evidence type="ECO:0000256" key="3">
    <source>
        <dbReference type="ARBA" id="ARBA00012662"/>
    </source>
</evidence>
<dbReference type="InterPro" id="IPR016286">
    <property type="entry name" value="FUC_metazoa-typ"/>
</dbReference>
<dbReference type="Proteomes" id="UP000309676">
    <property type="component" value="Unassembled WGS sequence"/>
</dbReference>
<dbReference type="EC" id="3.2.1.51" evidence="3"/>
<evidence type="ECO:0000259" key="8">
    <source>
        <dbReference type="Pfam" id="PF01120"/>
    </source>
</evidence>
<dbReference type="InterPro" id="IPR000933">
    <property type="entry name" value="Glyco_hydro_29"/>
</dbReference>
<comment type="similarity">
    <text evidence="2">Belongs to the glycosyl hydrolase 29 family.</text>
</comment>
<evidence type="ECO:0000256" key="6">
    <source>
        <dbReference type="ARBA" id="ARBA00023295"/>
    </source>
</evidence>
<gene>
    <name evidence="9" type="ORF">FE782_12790</name>
</gene>
<proteinExistence type="inferred from homology"/>
<evidence type="ECO:0000256" key="2">
    <source>
        <dbReference type="ARBA" id="ARBA00007951"/>
    </source>
</evidence>
<evidence type="ECO:0000256" key="1">
    <source>
        <dbReference type="ARBA" id="ARBA00004071"/>
    </source>
</evidence>
<evidence type="ECO:0000313" key="9">
    <source>
        <dbReference type="EMBL" id="TLS51785.1"/>
    </source>
</evidence>
<comment type="caution">
    <text evidence="9">The sequence shown here is derived from an EMBL/GenBank/DDBJ whole genome shotgun (WGS) entry which is preliminary data.</text>
</comment>
<reference evidence="9 10" key="1">
    <citation type="submission" date="2019-05" db="EMBL/GenBank/DDBJ databases">
        <authorList>
            <person name="Narsing Rao M.P."/>
            <person name="Li W.J."/>
        </authorList>
    </citation>
    <scope>NUCLEOTIDE SEQUENCE [LARGE SCALE GENOMIC DNA]</scope>
    <source>
        <strain evidence="9 10">SYSU_K30003</strain>
    </source>
</reference>
<keyword evidence="10" id="KW-1185">Reference proteome</keyword>
<evidence type="ECO:0000256" key="4">
    <source>
        <dbReference type="ARBA" id="ARBA00022729"/>
    </source>
</evidence>
<keyword evidence="5" id="KW-0378">Hydrolase</keyword>
<name>A0A5R9GJI5_9BACL</name>
<evidence type="ECO:0000256" key="5">
    <source>
        <dbReference type="ARBA" id="ARBA00022801"/>
    </source>
</evidence>
<dbReference type="SMART" id="SM00812">
    <property type="entry name" value="Alpha_L_fucos"/>
    <property type="match status" value="1"/>
</dbReference>